<dbReference type="Proteomes" id="UP000343317">
    <property type="component" value="Unassembled WGS sequence"/>
</dbReference>
<evidence type="ECO:0000256" key="1">
    <source>
        <dbReference type="ARBA" id="ARBA00006817"/>
    </source>
</evidence>
<keyword evidence="4" id="KW-1185">Reference proteome</keyword>
<comment type="similarity">
    <text evidence="1">Belongs to the AHA1 family.</text>
</comment>
<feature type="domain" description="Activator of Hsp90 ATPase homologue 1/2-like C-terminal" evidence="2">
    <location>
        <begin position="183"/>
        <end position="312"/>
    </location>
</feature>
<dbReference type="Gene3D" id="3.30.530.20">
    <property type="match status" value="2"/>
</dbReference>
<accession>A0A5E4UAM8</accession>
<protein>
    <submittedName>
        <fullName evidence="3">Polyketide cyclase</fullName>
    </submittedName>
</protein>
<dbReference type="RefSeq" id="WP_150620299.1">
    <property type="nucleotide sequence ID" value="NZ_CABPSM010000004.1"/>
</dbReference>
<dbReference type="AlphaFoldDB" id="A0A5E4UAM8"/>
<organism evidence="3 4">
    <name type="scientific">Pandoraea horticolens</name>
    <dbReference type="NCBI Taxonomy" id="2508298"/>
    <lineage>
        <taxon>Bacteria</taxon>
        <taxon>Pseudomonadati</taxon>
        <taxon>Pseudomonadota</taxon>
        <taxon>Betaproteobacteria</taxon>
        <taxon>Burkholderiales</taxon>
        <taxon>Burkholderiaceae</taxon>
        <taxon>Pandoraea</taxon>
    </lineage>
</organism>
<dbReference type="Pfam" id="PF08327">
    <property type="entry name" value="AHSA1"/>
    <property type="match status" value="2"/>
</dbReference>
<dbReference type="CDD" id="cd08900">
    <property type="entry name" value="SRPBCC_CalC_Aha1-like_7"/>
    <property type="match status" value="1"/>
</dbReference>
<evidence type="ECO:0000259" key="2">
    <source>
        <dbReference type="Pfam" id="PF08327"/>
    </source>
</evidence>
<dbReference type="InterPro" id="IPR013538">
    <property type="entry name" value="ASHA1/2-like_C"/>
</dbReference>
<feature type="domain" description="Activator of Hsp90 ATPase homologue 1/2-like C-terminal" evidence="2">
    <location>
        <begin position="25"/>
        <end position="155"/>
    </location>
</feature>
<dbReference type="EMBL" id="CABPSM010000004">
    <property type="protein sequence ID" value="VVD97107.1"/>
    <property type="molecule type" value="Genomic_DNA"/>
</dbReference>
<sequence>MRTASDAAASAAQPRPLTVGRTYATSRETVFRAWTTTEAVKRWFCPAGYTVPEARIDAHVGGAFELKMQSPEGEAHWIRGRFVEIDTPGRLVIDMEVTDAKGGALFGALTTVSFTDVAQGTRLDVEQRYTVHDPAYAWMPEGAGAGWAQTLDKLGREVMREVGAPTQRSVVHATFRIERQYPASPARVFRALTDREAKDRWFARSDGLTVLERSMDVRPGGRERVSGQWAGGMVSTFDAMYFDVVPDTRLVYAYEMHLDTRKISVSLATVDLRANDGGTLLVMTEQGAFLDGYDDAGSRERGTRLLLDALGASLTD</sequence>
<evidence type="ECO:0000313" key="3">
    <source>
        <dbReference type="EMBL" id="VVD97107.1"/>
    </source>
</evidence>
<name>A0A5E4UAM8_9BURK</name>
<proteinExistence type="inferred from homology"/>
<evidence type="ECO:0000313" key="4">
    <source>
        <dbReference type="Proteomes" id="UP000343317"/>
    </source>
</evidence>
<dbReference type="CDD" id="cd07814">
    <property type="entry name" value="SRPBCC_CalC_Aha1-like"/>
    <property type="match status" value="1"/>
</dbReference>
<dbReference type="SUPFAM" id="SSF55961">
    <property type="entry name" value="Bet v1-like"/>
    <property type="match status" value="2"/>
</dbReference>
<reference evidence="3 4" key="1">
    <citation type="submission" date="2019-08" db="EMBL/GenBank/DDBJ databases">
        <authorList>
            <person name="Peeters C."/>
        </authorList>
    </citation>
    <scope>NUCLEOTIDE SEQUENCE [LARGE SCALE GENOMIC DNA]</scope>
    <source>
        <strain evidence="3 4">LMG 31112</strain>
    </source>
</reference>
<gene>
    <name evidence="3" type="ORF">PHO31112_01931</name>
</gene>
<dbReference type="InterPro" id="IPR023393">
    <property type="entry name" value="START-like_dom_sf"/>
</dbReference>